<dbReference type="OrthoDB" id="9796286at2"/>
<keyword evidence="1" id="KW-0132">Cell division</keyword>
<dbReference type="RefSeq" id="WP_155475663.1">
    <property type="nucleotide sequence ID" value="NZ_WNKU01000005.1"/>
</dbReference>
<evidence type="ECO:0000256" key="3">
    <source>
        <dbReference type="ARBA" id="ARBA00023306"/>
    </source>
</evidence>
<dbReference type="SUPFAM" id="SSF160537">
    <property type="entry name" value="SpoVG-like"/>
    <property type="match status" value="1"/>
</dbReference>
<evidence type="ECO:0000313" key="4">
    <source>
        <dbReference type="EMBL" id="MTV48552.1"/>
    </source>
</evidence>
<dbReference type="EMBL" id="WNKU01000005">
    <property type="protein sequence ID" value="MTV48552.1"/>
    <property type="molecule type" value="Genomic_DNA"/>
</dbReference>
<dbReference type="Proteomes" id="UP000430670">
    <property type="component" value="Unassembled WGS sequence"/>
</dbReference>
<dbReference type="InterPro" id="IPR036751">
    <property type="entry name" value="SpoVG_sf"/>
</dbReference>
<reference evidence="4 5" key="1">
    <citation type="submission" date="2019-11" db="EMBL/GenBank/DDBJ databases">
        <title>Whole-genome sequence of a the green, strictly anaerobic photosynthetic bacterium Heliobacillus mobilis DSM 6151.</title>
        <authorList>
            <person name="Kyndt J.A."/>
            <person name="Meyer T.E."/>
        </authorList>
    </citation>
    <scope>NUCLEOTIDE SEQUENCE [LARGE SCALE GENOMIC DNA]</scope>
    <source>
        <strain evidence="4 5">DSM 6151</strain>
    </source>
</reference>
<dbReference type="Gene3D" id="3.30.1120.40">
    <property type="entry name" value="Stage V sporulation protein G"/>
    <property type="match status" value="1"/>
</dbReference>
<comment type="caution">
    <text evidence="4">The sequence shown here is derived from an EMBL/GenBank/DDBJ whole genome shotgun (WGS) entry which is preliminary data.</text>
</comment>
<organism evidence="4 5">
    <name type="scientific">Heliobacterium mobile</name>
    <name type="common">Heliobacillus mobilis</name>
    <dbReference type="NCBI Taxonomy" id="28064"/>
    <lineage>
        <taxon>Bacteria</taxon>
        <taxon>Bacillati</taxon>
        <taxon>Bacillota</taxon>
        <taxon>Clostridia</taxon>
        <taxon>Eubacteriales</taxon>
        <taxon>Heliobacteriaceae</taxon>
        <taxon>Heliobacterium</taxon>
    </lineage>
</organism>
<name>A0A6I3SIG4_HELMO</name>
<evidence type="ECO:0000256" key="2">
    <source>
        <dbReference type="ARBA" id="ARBA00023210"/>
    </source>
</evidence>
<keyword evidence="5" id="KW-1185">Reference proteome</keyword>
<dbReference type="PANTHER" id="PTHR38429">
    <property type="entry name" value="SEPTATION PROTEIN SPOVG-RELATED"/>
    <property type="match status" value="1"/>
</dbReference>
<dbReference type="GO" id="GO:0000917">
    <property type="term" value="P:division septum assembly"/>
    <property type="evidence" value="ECO:0007669"/>
    <property type="project" value="UniProtKB-KW"/>
</dbReference>
<dbReference type="GO" id="GO:0030435">
    <property type="term" value="P:sporulation resulting in formation of a cellular spore"/>
    <property type="evidence" value="ECO:0007669"/>
    <property type="project" value="InterPro"/>
</dbReference>
<evidence type="ECO:0000256" key="1">
    <source>
        <dbReference type="ARBA" id="ARBA00022618"/>
    </source>
</evidence>
<accession>A0A6I3SIG4</accession>
<keyword evidence="3" id="KW-0131">Cell cycle</keyword>
<keyword evidence="2" id="KW-0717">Septation</keyword>
<proteinExistence type="predicted"/>
<dbReference type="AlphaFoldDB" id="A0A6I3SIG4"/>
<sequence>MKVTDVTIRKSFEDSDLEAIVSVTFNDYFVVHDIKIIKEQNNYYIEMPKHKRADGQLVNIASPTNPTVMQEITKAIIRAYQENAVSEDSMAKQD</sequence>
<dbReference type="PANTHER" id="PTHR38429:SF1">
    <property type="entry name" value="SEPTATION PROTEIN SPOVG-RELATED"/>
    <property type="match status" value="1"/>
</dbReference>
<evidence type="ECO:0000313" key="5">
    <source>
        <dbReference type="Proteomes" id="UP000430670"/>
    </source>
</evidence>
<dbReference type="InterPro" id="IPR007170">
    <property type="entry name" value="SpoVG"/>
</dbReference>
<gene>
    <name evidence="4" type="ORF">GJ688_06095</name>
</gene>
<dbReference type="Pfam" id="PF04026">
    <property type="entry name" value="SpoVG"/>
    <property type="match status" value="1"/>
</dbReference>
<protein>
    <submittedName>
        <fullName evidence="4">Septation protein SpoVG</fullName>
    </submittedName>
</protein>